<sequence length="39" mass="4189">MSVPYVTTSARTPRACMDRSMAIASSVRRAAQSARMTAV</sequence>
<evidence type="ECO:0000313" key="1">
    <source>
        <dbReference type="EMBL" id="JAD42040.1"/>
    </source>
</evidence>
<dbReference type="EMBL" id="GBRH01255855">
    <property type="protein sequence ID" value="JAD42040.1"/>
    <property type="molecule type" value="Transcribed_RNA"/>
</dbReference>
<proteinExistence type="predicted"/>
<name>A0A0A8ZZ52_ARUDO</name>
<dbReference type="AlphaFoldDB" id="A0A0A8ZZ52"/>
<reference evidence="1" key="2">
    <citation type="journal article" date="2015" name="Data Brief">
        <title>Shoot transcriptome of the giant reed, Arundo donax.</title>
        <authorList>
            <person name="Barrero R.A."/>
            <person name="Guerrero F.D."/>
            <person name="Moolhuijzen P."/>
            <person name="Goolsby J.A."/>
            <person name="Tidwell J."/>
            <person name="Bellgard S.E."/>
            <person name="Bellgard M.I."/>
        </authorList>
    </citation>
    <scope>NUCLEOTIDE SEQUENCE</scope>
    <source>
        <tissue evidence="1">Shoot tissue taken approximately 20 cm above the soil surface</tissue>
    </source>
</reference>
<accession>A0A0A8ZZ52</accession>
<organism evidence="1">
    <name type="scientific">Arundo donax</name>
    <name type="common">Giant reed</name>
    <name type="synonym">Donax arundinaceus</name>
    <dbReference type="NCBI Taxonomy" id="35708"/>
    <lineage>
        <taxon>Eukaryota</taxon>
        <taxon>Viridiplantae</taxon>
        <taxon>Streptophyta</taxon>
        <taxon>Embryophyta</taxon>
        <taxon>Tracheophyta</taxon>
        <taxon>Spermatophyta</taxon>
        <taxon>Magnoliopsida</taxon>
        <taxon>Liliopsida</taxon>
        <taxon>Poales</taxon>
        <taxon>Poaceae</taxon>
        <taxon>PACMAD clade</taxon>
        <taxon>Arundinoideae</taxon>
        <taxon>Arundineae</taxon>
        <taxon>Arundo</taxon>
    </lineage>
</organism>
<reference evidence="1" key="1">
    <citation type="submission" date="2014-09" db="EMBL/GenBank/DDBJ databases">
        <authorList>
            <person name="Magalhaes I.L.F."/>
            <person name="Oliveira U."/>
            <person name="Santos F.R."/>
            <person name="Vidigal T.H.D.A."/>
            <person name="Brescovit A.D."/>
            <person name="Santos A.J."/>
        </authorList>
    </citation>
    <scope>NUCLEOTIDE SEQUENCE</scope>
    <source>
        <tissue evidence="1">Shoot tissue taken approximately 20 cm above the soil surface</tissue>
    </source>
</reference>
<protein>
    <submittedName>
        <fullName evidence="1">Uncharacterized protein</fullName>
    </submittedName>
</protein>